<gene>
    <name evidence="2" type="primary">Cyp1</name>
    <name evidence="2" type="ORF">CG9916</name>
</gene>
<proteinExistence type="evidence at transcript level"/>
<dbReference type="FlyBase" id="FBgn0004432">
    <property type="gene designation" value="Cyp1"/>
</dbReference>
<name>Q95S46_DROME</name>
<protein>
    <submittedName>
        <fullName evidence="1">GM09255p</fullName>
    </submittedName>
</protein>
<dbReference type="AGR" id="FB:FBgn0004432"/>
<organism evidence="1">
    <name type="scientific">Drosophila melanogaster</name>
    <name type="common">Fruit fly</name>
    <dbReference type="NCBI Taxonomy" id="7227"/>
    <lineage>
        <taxon>Eukaryota</taxon>
        <taxon>Metazoa</taxon>
        <taxon>Ecdysozoa</taxon>
        <taxon>Arthropoda</taxon>
        <taxon>Hexapoda</taxon>
        <taxon>Insecta</taxon>
        <taxon>Pterygota</taxon>
        <taxon>Neoptera</taxon>
        <taxon>Endopterygota</taxon>
        <taxon>Diptera</taxon>
        <taxon>Brachycera</taxon>
        <taxon>Muscomorpha</taxon>
        <taxon>Ephydroidea</taxon>
        <taxon>Drosophilidae</taxon>
        <taxon>Drosophila</taxon>
        <taxon>Sophophora</taxon>
    </lineage>
</organism>
<evidence type="ECO:0000313" key="1">
    <source>
        <dbReference type="EMBL" id="AAL28510.1"/>
    </source>
</evidence>
<dbReference type="EMBL" id="AY060962">
    <property type="protein sequence ID" value="AAL28510.1"/>
    <property type="molecule type" value="mRNA"/>
</dbReference>
<dbReference type="OrthoDB" id="193499at2759"/>
<accession>Q95S46</accession>
<sequence length="50" mass="5640">MGKFSIFQPNWTGAFNRKISIIISTSLNFEQTGKQEHQPPQIGHLVVLSL</sequence>
<evidence type="ECO:0000313" key="2">
    <source>
        <dbReference type="FlyBase" id="FBgn0004432"/>
    </source>
</evidence>
<reference evidence="1" key="1">
    <citation type="submission" date="2001-10" db="EMBL/GenBank/DDBJ databases">
        <authorList>
            <person name="Stapleton M."/>
            <person name="Brokstein P."/>
            <person name="Hong L."/>
            <person name="Agbayani A."/>
            <person name="Carlson J."/>
            <person name="Champe M."/>
            <person name="Chavez C."/>
            <person name="Dorsett V."/>
            <person name="Farfan D."/>
            <person name="Frise E."/>
            <person name="George R."/>
            <person name="Gonzalez M."/>
            <person name="Guarin H."/>
            <person name="Li P."/>
            <person name="Liao G."/>
            <person name="Miranda A."/>
            <person name="Mungall C.J."/>
            <person name="Nunoo J."/>
            <person name="Pacleb J."/>
            <person name="Paragas V."/>
            <person name="Park S."/>
            <person name="Phouanenavong S."/>
            <person name="Wan K."/>
            <person name="Yu C."/>
            <person name="Lewis S.E."/>
            <person name="Rubin G.M."/>
            <person name="Celniker S."/>
        </authorList>
    </citation>
    <scope>NUCLEOTIDE SEQUENCE</scope>
</reference>
<dbReference type="AlphaFoldDB" id="Q95S46"/>